<reference evidence="2" key="2">
    <citation type="submission" date="2021-08" db="EMBL/GenBank/DDBJ databases">
        <authorList>
            <person name="Tani A."/>
            <person name="Ola A."/>
            <person name="Ogura Y."/>
            <person name="Katsura K."/>
            <person name="Hayashi T."/>
        </authorList>
    </citation>
    <scope>NUCLEOTIDE SEQUENCE</scope>
    <source>
        <strain evidence="2">KCTC 52305</strain>
    </source>
</reference>
<dbReference type="SUPFAM" id="SSF47336">
    <property type="entry name" value="ACP-like"/>
    <property type="match status" value="1"/>
</dbReference>
<accession>A0ABQ4R146</accession>
<evidence type="ECO:0000313" key="2">
    <source>
        <dbReference type="EMBL" id="GJD51398.1"/>
    </source>
</evidence>
<reference evidence="2" key="1">
    <citation type="journal article" date="2021" name="Front. Microbiol.">
        <title>Comprehensive Comparative Genomics and Phenotyping of Methylobacterium Species.</title>
        <authorList>
            <person name="Alessa O."/>
            <person name="Ogura Y."/>
            <person name="Fujitani Y."/>
            <person name="Takami H."/>
            <person name="Hayashi T."/>
            <person name="Sahin N."/>
            <person name="Tani A."/>
        </authorList>
    </citation>
    <scope>NUCLEOTIDE SEQUENCE</scope>
    <source>
        <strain evidence="2">KCTC 52305</strain>
    </source>
</reference>
<protein>
    <recommendedName>
        <fullName evidence="1">Carrier domain-containing protein</fullName>
    </recommendedName>
</protein>
<dbReference type="Proteomes" id="UP001055167">
    <property type="component" value="Unassembled WGS sequence"/>
</dbReference>
<dbReference type="EMBL" id="BPQH01000013">
    <property type="protein sequence ID" value="GJD51398.1"/>
    <property type="molecule type" value="Genomic_DNA"/>
</dbReference>
<dbReference type="RefSeq" id="WP_128561298.1">
    <property type="nucleotide sequence ID" value="NZ_BPQH01000013.1"/>
</dbReference>
<evidence type="ECO:0000313" key="3">
    <source>
        <dbReference type="Proteomes" id="UP001055167"/>
    </source>
</evidence>
<sequence length="96" mass="10347">MSAEAERHDAAPDRHPAIAGPLLAFLSRSFEGRAIGADDDIFEAGFGNSLFAMQLVAFVERTFGIEIDGEDLDIDNFRSVTRVAALVARKRALAPA</sequence>
<gene>
    <name evidence="2" type="ORF">OPKNFCMD_4152</name>
</gene>
<name>A0ABQ4R146_9HYPH</name>
<feature type="domain" description="Carrier" evidence="1">
    <location>
        <begin position="9"/>
        <end position="91"/>
    </location>
</feature>
<dbReference type="PROSITE" id="PS50075">
    <property type="entry name" value="CARRIER"/>
    <property type="match status" value="1"/>
</dbReference>
<keyword evidence="3" id="KW-1185">Reference proteome</keyword>
<comment type="caution">
    <text evidence="2">The sequence shown here is derived from an EMBL/GenBank/DDBJ whole genome shotgun (WGS) entry which is preliminary data.</text>
</comment>
<dbReference type="InterPro" id="IPR009081">
    <property type="entry name" value="PP-bd_ACP"/>
</dbReference>
<organism evidence="2 3">
    <name type="scientific">Methylobacterium crusticola</name>
    <dbReference type="NCBI Taxonomy" id="1697972"/>
    <lineage>
        <taxon>Bacteria</taxon>
        <taxon>Pseudomonadati</taxon>
        <taxon>Pseudomonadota</taxon>
        <taxon>Alphaproteobacteria</taxon>
        <taxon>Hyphomicrobiales</taxon>
        <taxon>Methylobacteriaceae</taxon>
        <taxon>Methylobacterium</taxon>
    </lineage>
</organism>
<proteinExistence type="predicted"/>
<evidence type="ECO:0000259" key="1">
    <source>
        <dbReference type="PROSITE" id="PS50075"/>
    </source>
</evidence>
<dbReference type="Pfam" id="PF00550">
    <property type="entry name" value="PP-binding"/>
    <property type="match status" value="1"/>
</dbReference>
<dbReference type="InterPro" id="IPR036736">
    <property type="entry name" value="ACP-like_sf"/>
</dbReference>
<dbReference type="Gene3D" id="1.10.1200.10">
    <property type="entry name" value="ACP-like"/>
    <property type="match status" value="1"/>
</dbReference>